<comment type="caution">
    <text evidence="2">The sequence shown here is derived from an EMBL/GenBank/DDBJ whole genome shotgun (WGS) entry which is preliminary data.</text>
</comment>
<reference evidence="3" key="1">
    <citation type="submission" date="2017-03" db="EMBL/GenBank/DDBJ databases">
        <title>Genomes of endolithic fungi from Antarctica.</title>
        <authorList>
            <person name="Coleine C."/>
            <person name="Masonjones S."/>
            <person name="Stajich J.E."/>
        </authorList>
    </citation>
    <scope>NUCLEOTIDE SEQUENCE [LARGE SCALE GENOMIC DNA]</scope>
    <source>
        <strain evidence="3">CCFEE 5527</strain>
    </source>
</reference>
<dbReference type="Proteomes" id="UP000192596">
    <property type="component" value="Unassembled WGS sequence"/>
</dbReference>
<keyword evidence="1" id="KW-0812">Transmembrane</keyword>
<proteinExistence type="predicted"/>
<accession>A0A1V8TP02</accession>
<sequence>MSTATTTFQVPTELHCTPWQRFSQTFAEPHPVARRPAYLQQHRWAGSSYYMRRLGRASGVFFPGMIVFFGWPFAMQYAIDYNNGVYRAKEGEKASEPHHKSHRKLRKLGIDAQADFRGSPI</sequence>
<gene>
    <name evidence="2" type="ORF">B0A48_02396</name>
</gene>
<dbReference type="EMBL" id="NAJO01000004">
    <property type="protein sequence ID" value="OQO12932.1"/>
    <property type="molecule type" value="Genomic_DNA"/>
</dbReference>
<evidence type="ECO:0000256" key="1">
    <source>
        <dbReference type="SAM" id="Phobius"/>
    </source>
</evidence>
<name>A0A1V8TP02_9PEZI</name>
<keyword evidence="1" id="KW-1133">Transmembrane helix</keyword>
<feature type="transmembrane region" description="Helical" evidence="1">
    <location>
        <begin position="60"/>
        <end position="79"/>
    </location>
</feature>
<keyword evidence="1" id="KW-0472">Membrane</keyword>
<dbReference type="InParanoid" id="A0A1V8TP02"/>
<dbReference type="OrthoDB" id="4829316at2759"/>
<evidence type="ECO:0000313" key="2">
    <source>
        <dbReference type="EMBL" id="OQO12932.1"/>
    </source>
</evidence>
<dbReference type="AlphaFoldDB" id="A0A1V8TP02"/>
<keyword evidence="3" id="KW-1185">Reference proteome</keyword>
<organism evidence="2 3">
    <name type="scientific">Cryoendolithus antarcticus</name>
    <dbReference type="NCBI Taxonomy" id="1507870"/>
    <lineage>
        <taxon>Eukaryota</taxon>
        <taxon>Fungi</taxon>
        <taxon>Dikarya</taxon>
        <taxon>Ascomycota</taxon>
        <taxon>Pezizomycotina</taxon>
        <taxon>Dothideomycetes</taxon>
        <taxon>Dothideomycetidae</taxon>
        <taxon>Cladosporiales</taxon>
        <taxon>Cladosporiaceae</taxon>
        <taxon>Cryoendolithus</taxon>
    </lineage>
</organism>
<protein>
    <submittedName>
        <fullName evidence="2">Uncharacterized protein</fullName>
    </submittedName>
</protein>
<evidence type="ECO:0000313" key="3">
    <source>
        <dbReference type="Proteomes" id="UP000192596"/>
    </source>
</evidence>